<dbReference type="AlphaFoldDB" id="G8HMV5"/>
<feature type="transmembrane region" description="Helical" evidence="9">
    <location>
        <begin position="275"/>
        <end position="294"/>
    </location>
</feature>
<evidence type="ECO:0000256" key="7">
    <source>
        <dbReference type="RuleBase" id="RU000471"/>
    </source>
</evidence>
<reference evidence="10" key="2">
    <citation type="submission" date="2011-08" db="EMBL/GenBank/DDBJ databases">
        <authorList>
            <person name="Dayrat B."/>
        </authorList>
    </citation>
    <scope>NUCLEOTIDE SEQUENCE</scope>
</reference>
<feature type="transmembrane region" description="Helical" evidence="9">
    <location>
        <begin position="6"/>
        <end position="25"/>
    </location>
</feature>
<dbReference type="PANTHER" id="PTHR11432">
    <property type="entry name" value="NADH DEHYDROGENASE SUBUNIT 1"/>
    <property type="match status" value="1"/>
</dbReference>
<feature type="transmembrane region" description="Helical" evidence="9">
    <location>
        <begin position="211"/>
        <end position="234"/>
    </location>
</feature>
<evidence type="ECO:0000313" key="10">
    <source>
        <dbReference type="EMBL" id="AEQ93830.1"/>
    </source>
</evidence>
<accession>G8HMV5</accession>
<dbReference type="EC" id="7.1.1.2" evidence="8"/>
<keyword evidence="5 9" id="KW-1133">Transmembrane helix</keyword>
<dbReference type="GO" id="GO:0009060">
    <property type="term" value="P:aerobic respiration"/>
    <property type="evidence" value="ECO:0007669"/>
    <property type="project" value="TreeGrafter"/>
</dbReference>
<evidence type="ECO:0000256" key="6">
    <source>
        <dbReference type="ARBA" id="ARBA00023136"/>
    </source>
</evidence>
<keyword evidence="4 7" id="KW-0812">Transmembrane</keyword>
<protein>
    <recommendedName>
        <fullName evidence="3 8">NADH-ubiquinone oxidoreductase chain 1</fullName>
        <ecNumber evidence="8">7.1.1.2</ecNumber>
    </recommendedName>
</protein>
<dbReference type="HAMAP" id="MF_01350">
    <property type="entry name" value="NDH1_NuoH"/>
    <property type="match status" value="1"/>
</dbReference>
<dbReference type="GO" id="GO:0005743">
    <property type="term" value="C:mitochondrial inner membrane"/>
    <property type="evidence" value="ECO:0007669"/>
    <property type="project" value="UniProtKB-SubCell"/>
</dbReference>
<evidence type="ECO:0000256" key="9">
    <source>
        <dbReference type="SAM" id="Phobius"/>
    </source>
</evidence>
<geneLocation type="mitochondrion" evidence="10"/>
<comment type="similarity">
    <text evidence="2 7">Belongs to the complex I subunit 1 family.</text>
</comment>
<dbReference type="PROSITE" id="PS00667">
    <property type="entry name" value="COMPLEX1_ND1_1"/>
    <property type="match status" value="1"/>
</dbReference>
<dbReference type="InterPro" id="IPR001694">
    <property type="entry name" value="NADH_UbQ_OxRdtase_su1/FPO"/>
</dbReference>
<evidence type="ECO:0000256" key="3">
    <source>
        <dbReference type="ARBA" id="ARBA00021009"/>
    </source>
</evidence>
<feature type="transmembrane region" description="Helical" evidence="9">
    <location>
        <begin position="101"/>
        <end position="125"/>
    </location>
</feature>
<evidence type="ECO:0000256" key="1">
    <source>
        <dbReference type="ARBA" id="ARBA00004141"/>
    </source>
</evidence>
<evidence type="ECO:0000256" key="2">
    <source>
        <dbReference type="ARBA" id="ARBA00010535"/>
    </source>
</evidence>
<organism evidence="10">
    <name type="scientific">Myosotella myosotis</name>
    <name type="common">mouse ear snail</name>
    <dbReference type="NCBI Taxonomy" id="252580"/>
    <lineage>
        <taxon>Eukaryota</taxon>
        <taxon>Metazoa</taxon>
        <taxon>Spiralia</taxon>
        <taxon>Lophotrochozoa</taxon>
        <taxon>Mollusca</taxon>
        <taxon>Gastropoda</taxon>
        <taxon>Heterobranchia</taxon>
        <taxon>Euthyneura</taxon>
        <taxon>Panpulmonata</taxon>
        <taxon>Eupulmonata</taxon>
        <taxon>Ellobiida</taxon>
        <taxon>Ellobioidea</taxon>
        <taxon>Ellobiidae</taxon>
        <taxon>Myosotella</taxon>
    </lineage>
</organism>
<feature type="transmembrane region" description="Helical" evidence="9">
    <location>
        <begin position="66"/>
        <end position="89"/>
    </location>
</feature>
<keyword evidence="8 10" id="KW-0496">Mitochondrion</keyword>
<keyword evidence="8" id="KW-0830">Ubiquinone</keyword>
<dbReference type="Pfam" id="PF00146">
    <property type="entry name" value="NADHdh"/>
    <property type="match status" value="1"/>
</dbReference>
<feature type="transmembrane region" description="Helical" evidence="9">
    <location>
        <begin position="170"/>
        <end position="190"/>
    </location>
</feature>
<gene>
    <name evidence="10" type="primary">nad1</name>
</gene>
<sequence length="301" mass="33477">MLTLLLSSISTSLCILVGVAFYTLLERKVLGYSQIRKGPYRVGVGGLPQPFADALKLLAKEPVLPLSANLILFHLAALLSLTIALLLWYLCPSFYQTALVWSGLLLFFCISSLNVYATLMAGWASNSKYAFLGALRAAAQTISYEVSMLVLLLFPSYLLLTYSWEEALKGFPVVSLLFPLTLIWFVSTLAETNRAPFDFAEGESEIVSGFNIEYSGGLFVLLFLGEYTVILFMSMSTAVWFLWGNSCWLLAFFTLLISGLFLLARTSFPRYRYDLLMGLCWKCFLPFGLSALMLSTCATIL</sequence>
<feature type="transmembrane region" description="Helical" evidence="9">
    <location>
        <begin position="240"/>
        <end position="263"/>
    </location>
</feature>
<comment type="catalytic activity">
    <reaction evidence="8">
        <text>a ubiquinone + NADH + 5 H(+)(in) = a ubiquinol + NAD(+) + 4 H(+)(out)</text>
        <dbReference type="Rhea" id="RHEA:29091"/>
        <dbReference type="Rhea" id="RHEA-COMP:9565"/>
        <dbReference type="Rhea" id="RHEA-COMP:9566"/>
        <dbReference type="ChEBI" id="CHEBI:15378"/>
        <dbReference type="ChEBI" id="CHEBI:16389"/>
        <dbReference type="ChEBI" id="CHEBI:17976"/>
        <dbReference type="ChEBI" id="CHEBI:57540"/>
        <dbReference type="ChEBI" id="CHEBI:57945"/>
        <dbReference type="EC" id="7.1.1.2"/>
    </reaction>
</comment>
<evidence type="ECO:0000256" key="5">
    <source>
        <dbReference type="ARBA" id="ARBA00022989"/>
    </source>
</evidence>
<evidence type="ECO:0000256" key="8">
    <source>
        <dbReference type="RuleBase" id="RU000473"/>
    </source>
</evidence>
<comment type="subcellular location">
    <subcellularLocation>
        <location evidence="1">Membrane</location>
        <topology evidence="1">Multi-pass membrane protein</topology>
    </subcellularLocation>
    <subcellularLocation>
        <location evidence="7">Mitochondrion inner membrane</location>
        <topology evidence="7">Multi-pass membrane protein</topology>
    </subcellularLocation>
</comment>
<proteinExistence type="inferred from homology"/>
<dbReference type="PANTHER" id="PTHR11432:SF3">
    <property type="entry name" value="NADH-UBIQUINONE OXIDOREDUCTASE CHAIN 1"/>
    <property type="match status" value="1"/>
</dbReference>
<dbReference type="InterPro" id="IPR018086">
    <property type="entry name" value="NADH_UbQ_OxRdtase_su1_CS"/>
</dbReference>
<keyword evidence="6 9" id="KW-0472">Membrane</keyword>
<dbReference type="GO" id="GO:0003954">
    <property type="term" value="F:NADH dehydrogenase activity"/>
    <property type="evidence" value="ECO:0007669"/>
    <property type="project" value="TreeGrafter"/>
</dbReference>
<reference evidence="10" key="1">
    <citation type="journal article" date="2011" name="BMC Evol. Biol.">
        <title>Ten new complete mitochondrial genomes of pulmonates (Mollusca: Gastropoda) and their impact on phylogenetic relationships.</title>
        <authorList>
            <person name="White T.R."/>
            <person name="Conrad M.M."/>
            <person name="Tseng R."/>
            <person name="Balayan S."/>
            <person name="Golding R."/>
            <person name="de Frias Martins A.M."/>
            <person name="Dayrat B.A."/>
        </authorList>
    </citation>
    <scope>NUCLEOTIDE SEQUENCE</scope>
</reference>
<name>G8HMV5_9EUPU</name>
<evidence type="ECO:0000256" key="4">
    <source>
        <dbReference type="ARBA" id="ARBA00022692"/>
    </source>
</evidence>
<dbReference type="PROSITE" id="PS00668">
    <property type="entry name" value="COMPLEX1_ND1_2"/>
    <property type="match status" value="1"/>
</dbReference>
<keyword evidence="7" id="KW-0520">NAD</keyword>
<dbReference type="GO" id="GO:0008137">
    <property type="term" value="F:NADH dehydrogenase (ubiquinone) activity"/>
    <property type="evidence" value="ECO:0007669"/>
    <property type="project" value="UniProtKB-EC"/>
</dbReference>
<feature type="transmembrane region" description="Helical" evidence="9">
    <location>
        <begin position="146"/>
        <end position="164"/>
    </location>
</feature>
<dbReference type="EMBL" id="JN606067">
    <property type="protein sequence ID" value="AEQ93830.1"/>
    <property type="molecule type" value="Genomic_DNA"/>
</dbReference>